<dbReference type="InterPro" id="IPR036645">
    <property type="entry name" value="Elafin-like_sf"/>
</dbReference>
<proteinExistence type="predicted"/>
<dbReference type="Pfam" id="PF00095">
    <property type="entry name" value="WAP"/>
    <property type="match status" value="1"/>
</dbReference>
<dbReference type="CDD" id="cd00199">
    <property type="entry name" value="WAP"/>
    <property type="match status" value="1"/>
</dbReference>
<dbReference type="PROSITE" id="PS51390">
    <property type="entry name" value="WAP"/>
    <property type="match status" value="1"/>
</dbReference>
<sequence>MPQPPAPSQTGRLCLLVTRQGLSATCPFCVPERAGICPTLQRPGLCVEKCSRDAQCPRGQKCCSTGCGRICMGPRAPSELEQMFRLELTPR</sequence>
<dbReference type="PANTHER" id="PTHR19441">
    <property type="entry name" value="WHEY ACDIC PROTEIN WAP"/>
    <property type="match status" value="1"/>
</dbReference>
<dbReference type="Proteomes" id="UP000694404">
    <property type="component" value="Unplaced"/>
</dbReference>
<protein>
    <recommendedName>
        <fullName evidence="1">WAP domain-containing protein</fullName>
    </recommendedName>
</protein>
<dbReference type="InterPro" id="IPR050514">
    <property type="entry name" value="WAP_four-disulfide_core"/>
</dbReference>
<dbReference type="SMART" id="SM00217">
    <property type="entry name" value="WAP"/>
    <property type="match status" value="1"/>
</dbReference>
<dbReference type="PANTHER" id="PTHR19441:SF95">
    <property type="entry name" value="PERLWAPIN ISOFORM X1"/>
    <property type="match status" value="1"/>
</dbReference>
<reference evidence="2" key="1">
    <citation type="submission" date="2025-08" db="UniProtKB">
        <authorList>
            <consortium name="Ensembl"/>
        </authorList>
    </citation>
    <scope>IDENTIFICATION</scope>
</reference>
<dbReference type="GO" id="GO:0005615">
    <property type="term" value="C:extracellular space"/>
    <property type="evidence" value="ECO:0007669"/>
    <property type="project" value="TreeGrafter"/>
</dbReference>
<evidence type="ECO:0000313" key="3">
    <source>
        <dbReference type="Proteomes" id="UP000694404"/>
    </source>
</evidence>
<organism evidence="2 3">
    <name type="scientific">Chelonoidis abingdonii</name>
    <name type="common">Abingdon island giant tortoise</name>
    <name type="synonym">Testudo abingdonii</name>
    <dbReference type="NCBI Taxonomy" id="106734"/>
    <lineage>
        <taxon>Eukaryota</taxon>
        <taxon>Metazoa</taxon>
        <taxon>Chordata</taxon>
        <taxon>Craniata</taxon>
        <taxon>Vertebrata</taxon>
        <taxon>Euteleostomi</taxon>
        <taxon>Archelosauria</taxon>
        <taxon>Testudinata</taxon>
        <taxon>Testudines</taxon>
        <taxon>Cryptodira</taxon>
        <taxon>Durocryptodira</taxon>
        <taxon>Testudinoidea</taxon>
        <taxon>Testudinidae</taxon>
        <taxon>Chelonoidis</taxon>
    </lineage>
</organism>
<dbReference type="InterPro" id="IPR008197">
    <property type="entry name" value="WAP_dom"/>
</dbReference>
<feature type="domain" description="WAP" evidence="1">
    <location>
        <begin position="30"/>
        <end position="75"/>
    </location>
</feature>
<dbReference type="GO" id="GO:0004867">
    <property type="term" value="F:serine-type endopeptidase inhibitor activity"/>
    <property type="evidence" value="ECO:0007669"/>
    <property type="project" value="TreeGrafter"/>
</dbReference>
<dbReference type="Gene3D" id="4.10.75.10">
    <property type="entry name" value="Elafin-like"/>
    <property type="match status" value="1"/>
</dbReference>
<name>A0A8C0GMS2_CHEAB</name>
<evidence type="ECO:0000313" key="2">
    <source>
        <dbReference type="Ensembl" id="ENSCABP00000006826.1"/>
    </source>
</evidence>
<dbReference type="Ensembl" id="ENSCABT00000007458.1">
    <property type="protein sequence ID" value="ENSCABP00000006826.1"/>
    <property type="gene ID" value="ENSCABG00000005170.1"/>
</dbReference>
<dbReference type="PRINTS" id="PR00003">
    <property type="entry name" value="4DISULPHCORE"/>
</dbReference>
<accession>A0A8C0GMS2</accession>
<reference evidence="2" key="2">
    <citation type="submission" date="2025-09" db="UniProtKB">
        <authorList>
            <consortium name="Ensembl"/>
        </authorList>
    </citation>
    <scope>IDENTIFICATION</scope>
</reference>
<dbReference type="SUPFAM" id="SSF57256">
    <property type="entry name" value="Elafin-like"/>
    <property type="match status" value="1"/>
</dbReference>
<keyword evidence="3" id="KW-1185">Reference proteome</keyword>
<dbReference type="AlphaFoldDB" id="A0A8C0GMS2"/>
<evidence type="ECO:0000259" key="1">
    <source>
        <dbReference type="PROSITE" id="PS51390"/>
    </source>
</evidence>